<reference evidence="3" key="1">
    <citation type="submission" date="2020-05" db="EMBL/GenBank/DDBJ databases">
        <title>Phylogenomic resolution of chytrid fungi.</title>
        <authorList>
            <person name="Stajich J.E."/>
            <person name="Amses K."/>
            <person name="Simmons R."/>
            <person name="Seto K."/>
            <person name="Myers J."/>
            <person name="Bonds A."/>
            <person name="Quandt C.A."/>
            <person name="Barry K."/>
            <person name="Liu P."/>
            <person name="Grigoriev I."/>
            <person name="Longcore J.E."/>
            <person name="James T.Y."/>
        </authorList>
    </citation>
    <scope>NUCLEOTIDE SEQUENCE</scope>
    <source>
        <strain evidence="3">JEL0318</strain>
    </source>
</reference>
<gene>
    <name evidence="3" type="ORF">HK097_007414</name>
</gene>
<dbReference type="Proteomes" id="UP001212841">
    <property type="component" value="Unassembled WGS sequence"/>
</dbReference>
<dbReference type="PANTHER" id="PTHR48081:SF8">
    <property type="entry name" value="ALPHA_BETA HYDROLASE FOLD-3 DOMAIN-CONTAINING PROTEIN-RELATED"/>
    <property type="match status" value="1"/>
</dbReference>
<evidence type="ECO:0000313" key="4">
    <source>
        <dbReference type="Proteomes" id="UP001212841"/>
    </source>
</evidence>
<dbReference type="InterPro" id="IPR050300">
    <property type="entry name" value="GDXG_lipolytic_enzyme"/>
</dbReference>
<dbReference type="AlphaFoldDB" id="A0AAD5SJW2"/>
<feature type="domain" description="Alpha/beta hydrolase fold-3" evidence="2">
    <location>
        <begin position="54"/>
        <end position="299"/>
    </location>
</feature>
<dbReference type="InterPro" id="IPR029058">
    <property type="entry name" value="AB_hydrolase_fold"/>
</dbReference>
<keyword evidence="4" id="KW-1185">Reference proteome</keyword>
<dbReference type="EMBL" id="JADGJD010000038">
    <property type="protein sequence ID" value="KAJ3056314.1"/>
    <property type="molecule type" value="Genomic_DNA"/>
</dbReference>
<accession>A0AAD5SJW2</accession>
<dbReference type="SUPFAM" id="SSF53474">
    <property type="entry name" value="alpha/beta-Hydrolases"/>
    <property type="match status" value="1"/>
</dbReference>
<protein>
    <recommendedName>
        <fullName evidence="2">Alpha/beta hydrolase fold-3 domain-containing protein</fullName>
    </recommendedName>
</protein>
<evidence type="ECO:0000313" key="3">
    <source>
        <dbReference type="EMBL" id="KAJ3056314.1"/>
    </source>
</evidence>
<proteinExistence type="predicted"/>
<comment type="caution">
    <text evidence="3">The sequence shown here is derived from an EMBL/GenBank/DDBJ whole genome shotgun (WGS) entry which is preliminary data.</text>
</comment>
<evidence type="ECO:0000259" key="2">
    <source>
        <dbReference type="Pfam" id="PF07859"/>
    </source>
</evidence>
<sequence>MTIPATLSDIPGHVKLVFYTPAEYPIPHLPTAHKKGSVVPTSTPTTPAPYAILFNFHGGGFTIGRPTDDCRWATHVLRTLRDPAQAGPGIIICSVEYRCAPECPFPTAVYDGADAILYVLQHAAEFNIDPTKVCTSGFSAGGNLSFTVLLKLWDELARRKGIEAPVVGDLPSTSETLAPHLSPLIRSTIAFYPSTDFTNAREVRRATNKKPSAELPRFFTRLFDSSYLFPPTNVSMDHPYLSPIVASNEALSKALPQHVVMCICEWDELRDEGERFARRLKEVGKEVGVRLVEGVGHAWDKNPFGGNPVRDEVYDYACRELGRALGLEYIGKEREGGMLL</sequence>
<name>A0AAD5SJW2_9FUNG</name>
<dbReference type="GO" id="GO:0016787">
    <property type="term" value="F:hydrolase activity"/>
    <property type="evidence" value="ECO:0007669"/>
    <property type="project" value="UniProtKB-KW"/>
</dbReference>
<dbReference type="InterPro" id="IPR013094">
    <property type="entry name" value="AB_hydrolase_3"/>
</dbReference>
<evidence type="ECO:0000256" key="1">
    <source>
        <dbReference type="ARBA" id="ARBA00022801"/>
    </source>
</evidence>
<dbReference type="PANTHER" id="PTHR48081">
    <property type="entry name" value="AB HYDROLASE SUPERFAMILY PROTEIN C4A8.06C"/>
    <property type="match status" value="1"/>
</dbReference>
<keyword evidence="1" id="KW-0378">Hydrolase</keyword>
<dbReference type="Pfam" id="PF07859">
    <property type="entry name" value="Abhydrolase_3"/>
    <property type="match status" value="1"/>
</dbReference>
<organism evidence="3 4">
    <name type="scientific">Rhizophlyctis rosea</name>
    <dbReference type="NCBI Taxonomy" id="64517"/>
    <lineage>
        <taxon>Eukaryota</taxon>
        <taxon>Fungi</taxon>
        <taxon>Fungi incertae sedis</taxon>
        <taxon>Chytridiomycota</taxon>
        <taxon>Chytridiomycota incertae sedis</taxon>
        <taxon>Chytridiomycetes</taxon>
        <taxon>Rhizophlyctidales</taxon>
        <taxon>Rhizophlyctidaceae</taxon>
        <taxon>Rhizophlyctis</taxon>
    </lineage>
</organism>
<dbReference type="Gene3D" id="3.40.50.1820">
    <property type="entry name" value="alpha/beta hydrolase"/>
    <property type="match status" value="1"/>
</dbReference>